<dbReference type="AlphaFoldDB" id="A0A9P4NS49"/>
<feature type="non-terminal residue" evidence="3">
    <location>
        <position position="1"/>
    </location>
</feature>
<feature type="region of interest" description="Disordered" evidence="1">
    <location>
        <begin position="64"/>
        <end position="97"/>
    </location>
</feature>
<sequence length="326" mass="37038">TTRGHAFQYPPLPAGVDGIRIIRIEPGEFSDRVVCTLTSVAFGAKPKYVALSYTWHDPYTDNAKLPTLPEESSSSHRSVDSTKEQGPDISSNGLSHQIRREQWKPESKFAVPSRNEIPPITLNNHAFQISHNLYLALLHLRSSTVELNLWVDAICINQTDIDERNAQVAIMSFIYMRATKVIGWLGIKEYSEHPGLFRKMAIEWKAGQTQHSAASLSQEGKLRRSLEPDQGTFAWIAKSSYWTRLWIVQEICIPRALAFVLGSYIWTFEDFIEWRTLKIAKSPPYPILLDKQTEALIRLTNARAAKYTDTMRLENLIENFANSGCS</sequence>
<accession>A0A9P4NS49</accession>
<dbReference type="InterPro" id="IPR052895">
    <property type="entry name" value="HetReg/Transcr_Mod"/>
</dbReference>
<gene>
    <name evidence="3" type="ORF">EJ08DRAFT_571949</name>
</gene>
<proteinExistence type="predicted"/>
<name>A0A9P4NS49_9PEZI</name>
<evidence type="ECO:0000259" key="2">
    <source>
        <dbReference type="Pfam" id="PF06985"/>
    </source>
</evidence>
<dbReference type="PANTHER" id="PTHR24148">
    <property type="entry name" value="ANKYRIN REPEAT DOMAIN-CONTAINING PROTEIN 39 HOMOLOG-RELATED"/>
    <property type="match status" value="1"/>
</dbReference>
<dbReference type="OrthoDB" id="194358at2759"/>
<reference evidence="3" key="1">
    <citation type="journal article" date="2020" name="Stud. Mycol.">
        <title>101 Dothideomycetes genomes: a test case for predicting lifestyles and emergence of pathogens.</title>
        <authorList>
            <person name="Haridas S."/>
            <person name="Albert R."/>
            <person name="Binder M."/>
            <person name="Bloem J."/>
            <person name="Labutti K."/>
            <person name="Salamov A."/>
            <person name="Andreopoulos B."/>
            <person name="Baker S."/>
            <person name="Barry K."/>
            <person name="Bills G."/>
            <person name="Bluhm B."/>
            <person name="Cannon C."/>
            <person name="Castanera R."/>
            <person name="Culley D."/>
            <person name="Daum C."/>
            <person name="Ezra D."/>
            <person name="Gonzalez J."/>
            <person name="Henrissat B."/>
            <person name="Kuo A."/>
            <person name="Liang C."/>
            <person name="Lipzen A."/>
            <person name="Lutzoni F."/>
            <person name="Magnuson J."/>
            <person name="Mondo S."/>
            <person name="Nolan M."/>
            <person name="Ohm R."/>
            <person name="Pangilinan J."/>
            <person name="Park H.-J."/>
            <person name="Ramirez L."/>
            <person name="Alfaro M."/>
            <person name="Sun H."/>
            <person name="Tritt A."/>
            <person name="Yoshinaga Y."/>
            <person name="Zwiers L.-H."/>
            <person name="Turgeon B."/>
            <person name="Goodwin S."/>
            <person name="Spatafora J."/>
            <person name="Crous P."/>
            <person name="Grigoriev I."/>
        </authorList>
    </citation>
    <scope>NUCLEOTIDE SEQUENCE</scope>
    <source>
        <strain evidence="3">CBS 130266</strain>
    </source>
</reference>
<organism evidence="3 4">
    <name type="scientific">Tothia fuscella</name>
    <dbReference type="NCBI Taxonomy" id="1048955"/>
    <lineage>
        <taxon>Eukaryota</taxon>
        <taxon>Fungi</taxon>
        <taxon>Dikarya</taxon>
        <taxon>Ascomycota</taxon>
        <taxon>Pezizomycotina</taxon>
        <taxon>Dothideomycetes</taxon>
        <taxon>Pleosporomycetidae</taxon>
        <taxon>Venturiales</taxon>
        <taxon>Cylindrosympodiaceae</taxon>
        <taxon>Tothia</taxon>
    </lineage>
</organism>
<keyword evidence="4" id="KW-1185">Reference proteome</keyword>
<evidence type="ECO:0000256" key="1">
    <source>
        <dbReference type="SAM" id="MobiDB-lite"/>
    </source>
</evidence>
<dbReference type="Pfam" id="PF06985">
    <property type="entry name" value="HET"/>
    <property type="match status" value="1"/>
</dbReference>
<protein>
    <recommendedName>
        <fullName evidence="2">Heterokaryon incompatibility domain-containing protein</fullName>
    </recommendedName>
</protein>
<dbReference type="InterPro" id="IPR010730">
    <property type="entry name" value="HET"/>
</dbReference>
<feature type="domain" description="Heterokaryon incompatibility" evidence="2">
    <location>
        <begin position="48"/>
        <end position="250"/>
    </location>
</feature>
<dbReference type="PANTHER" id="PTHR24148:SF73">
    <property type="entry name" value="HET DOMAIN PROTEIN (AFU_ORTHOLOGUE AFUA_8G01020)"/>
    <property type="match status" value="1"/>
</dbReference>
<dbReference type="EMBL" id="MU007037">
    <property type="protein sequence ID" value="KAF2430665.1"/>
    <property type="molecule type" value="Genomic_DNA"/>
</dbReference>
<comment type="caution">
    <text evidence="3">The sequence shown here is derived from an EMBL/GenBank/DDBJ whole genome shotgun (WGS) entry which is preliminary data.</text>
</comment>
<evidence type="ECO:0000313" key="4">
    <source>
        <dbReference type="Proteomes" id="UP000800235"/>
    </source>
</evidence>
<feature type="non-terminal residue" evidence="3">
    <location>
        <position position="326"/>
    </location>
</feature>
<dbReference type="Proteomes" id="UP000800235">
    <property type="component" value="Unassembled WGS sequence"/>
</dbReference>
<evidence type="ECO:0000313" key="3">
    <source>
        <dbReference type="EMBL" id="KAF2430665.1"/>
    </source>
</evidence>
<feature type="compositionally biased region" description="Basic and acidic residues" evidence="1">
    <location>
        <begin position="73"/>
        <end position="86"/>
    </location>
</feature>